<evidence type="ECO:0000256" key="6">
    <source>
        <dbReference type="ARBA" id="ARBA00022777"/>
    </source>
</evidence>
<sequence>MSTAVVPDHPWLLPGSLAPAARVSRRTPRDWLVDSLAFLFSVAWVLLSYGDSMRPEPEFAMNLGPAWLNQLDLAIGLLVSVALWLRRRWPVGLAVAAAPLALFSVTSGIALLIILFTLVVHQRLAVALALVGWHLVTTPLYLAIRPDPVLPFWAAVAWTLLFIGGTVAWALFVRARRQLVLSLRDRAERAEAEQQLRLDQARQLERTRIAREMHDVLAHRISLLSLHAGALEFRPDAPPAEVARAAGVIRASAHAALQDLREVIGVLRAEPAAEAAPERPQPTLGDVPALVAESRTAGVRVSVVDEVADPAAAPAAVGRSAYRIVQEGLTNARKHAPGAVVTVRLAGGPGDGLAVEIRNPWPVGEAGSTIPGTGTGLVGVAERVSLAGGRLDHGRDADGDFRLTAWLPWAPA</sequence>
<evidence type="ECO:0000256" key="1">
    <source>
        <dbReference type="ARBA" id="ARBA00000085"/>
    </source>
</evidence>
<keyword evidence="7" id="KW-0067">ATP-binding</keyword>
<evidence type="ECO:0000256" key="7">
    <source>
        <dbReference type="ARBA" id="ARBA00022840"/>
    </source>
</evidence>
<keyword evidence="8" id="KW-0902">Two-component regulatory system</keyword>
<accession>A0ABV2VNH1</accession>
<dbReference type="Pfam" id="PF07730">
    <property type="entry name" value="HisKA_3"/>
    <property type="match status" value="1"/>
</dbReference>
<evidence type="ECO:0000313" key="11">
    <source>
        <dbReference type="EMBL" id="MEU0154355.1"/>
    </source>
</evidence>
<name>A0ABV2VNH1_9ACTN</name>
<keyword evidence="9" id="KW-1133">Transmembrane helix</keyword>
<dbReference type="PANTHER" id="PTHR24421">
    <property type="entry name" value="NITRATE/NITRITE SENSOR PROTEIN NARX-RELATED"/>
    <property type="match status" value="1"/>
</dbReference>
<evidence type="ECO:0000256" key="3">
    <source>
        <dbReference type="ARBA" id="ARBA00022553"/>
    </source>
</evidence>
<dbReference type="Gene3D" id="1.20.5.1930">
    <property type="match status" value="1"/>
</dbReference>
<evidence type="ECO:0000256" key="8">
    <source>
        <dbReference type="ARBA" id="ARBA00023012"/>
    </source>
</evidence>
<proteinExistence type="predicted"/>
<dbReference type="InterPro" id="IPR011712">
    <property type="entry name" value="Sig_transdc_His_kin_sub3_dim/P"/>
</dbReference>
<feature type="transmembrane region" description="Helical" evidence="9">
    <location>
        <begin position="67"/>
        <end position="85"/>
    </location>
</feature>
<evidence type="ECO:0000256" key="5">
    <source>
        <dbReference type="ARBA" id="ARBA00022741"/>
    </source>
</evidence>
<keyword evidence="9" id="KW-0472">Membrane</keyword>
<dbReference type="EC" id="2.7.13.3" evidence="2"/>
<dbReference type="RefSeq" id="WP_355666059.1">
    <property type="nucleotide sequence ID" value="NZ_JBEXRX010000067.1"/>
</dbReference>
<evidence type="ECO:0000256" key="9">
    <source>
        <dbReference type="SAM" id="Phobius"/>
    </source>
</evidence>
<dbReference type="InterPro" id="IPR050482">
    <property type="entry name" value="Sensor_HK_TwoCompSys"/>
</dbReference>
<dbReference type="GO" id="GO:0016301">
    <property type="term" value="F:kinase activity"/>
    <property type="evidence" value="ECO:0007669"/>
    <property type="project" value="UniProtKB-KW"/>
</dbReference>
<evidence type="ECO:0000259" key="10">
    <source>
        <dbReference type="Pfam" id="PF07730"/>
    </source>
</evidence>
<evidence type="ECO:0000313" key="12">
    <source>
        <dbReference type="Proteomes" id="UP001550348"/>
    </source>
</evidence>
<keyword evidence="5" id="KW-0547">Nucleotide-binding</keyword>
<feature type="transmembrane region" description="Helical" evidence="9">
    <location>
        <begin position="124"/>
        <end position="143"/>
    </location>
</feature>
<feature type="transmembrane region" description="Helical" evidence="9">
    <location>
        <begin position="150"/>
        <end position="172"/>
    </location>
</feature>
<protein>
    <recommendedName>
        <fullName evidence="2">histidine kinase</fullName>
        <ecNumber evidence="2">2.7.13.3</ecNumber>
    </recommendedName>
</protein>
<dbReference type="CDD" id="cd16917">
    <property type="entry name" value="HATPase_UhpB-NarQ-NarX-like"/>
    <property type="match status" value="1"/>
</dbReference>
<dbReference type="Gene3D" id="3.30.565.10">
    <property type="entry name" value="Histidine kinase-like ATPase, C-terminal domain"/>
    <property type="match status" value="1"/>
</dbReference>
<dbReference type="PANTHER" id="PTHR24421:SF10">
    <property type="entry name" value="NITRATE_NITRITE SENSOR PROTEIN NARQ"/>
    <property type="match status" value="1"/>
</dbReference>
<dbReference type="SUPFAM" id="SSF55874">
    <property type="entry name" value="ATPase domain of HSP90 chaperone/DNA topoisomerase II/histidine kinase"/>
    <property type="match status" value="1"/>
</dbReference>
<keyword evidence="4" id="KW-0808">Transferase</keyword>
<keyword evidence="3" id="KW-0597">Phosphoprotein</keyword>
<dbReference type="InterPro" id="IPR036890">
    <property type="entry name" value="HATPase_C_sf"/>
</dbReference>
<dbReference type="EMBL" id="JBEXRX010000067">
    <property type="protein sequence ID" value="MEU0154355.1"/>
    <property type="molecule type" value="Genomic_DNA"/>
</dbReference>
<reference evidence="11 12" key="1">
    <citation type="submission" date="2024-06" db="EMBL/GenBank/DDBJ databases">
        <title>The Natural Products Discovery Center: Release of the First 8490 Sequenced Strains for Exploring Actinobacteria Biosynthetic Diversity.</title>
        <authorList>
            <person name="Kalkreuter E."/>
            <person name="Kautsar S.A."/>
            <person name="Yang D."/>
            <person name="Bader C.D."/>
            <person name="Teijaro C.N."/>
            <person name="Fluegel L."/>
            <person name="Davis C.M."/>
            <person name="Simpson J.R."/>
            <person name="Lauterbach L."/>
            <person name="Steele A.D."/>
            <person name="Gui C."/>
            <person name="Meng S."/>
            <person name="Li G."/>
            <person name="Viehrig K."/>
            <person name="Ye F."/>
            <person name="Su P."/>
            <person name="Kiefer A.F."/>
            <person name="Nichols A."/>
            <person name="Cepeda A.J."/>
            <person name="Yan W."/>
            <person name="Fan B."/>
            <person name="Jiang Y."/>
            <person name="Adhikari A."/>
            <person name="Zheng C.-J."/>
            <person name="Schuster L."/>
            <person name="Cowan T.M."/>
            <person name="Smanski M.J."/>
            <person name="Chevrette M.G."/>
            <person name="De Carvalho L.P.S."/>
            <person name="Shen B."/>
        </authorList>
    </citation>
    <scope>NUCLEOTIDE SEQUENCE [LARGE SCALE GENOMIC DNA]</scope>
    <source>
        <strain evidence="11 12">NPDC006286</strain>
    </source>
</reference>
<comment type="catalytic activity">
    <reaction evidence="1">
        <text>ATP + protein L-histidine = ADP + protein N-phospho-L-histidine.</text>
        <dbReference type="EC" id="2.7.13.3"/>
    </reaction>
</comment>
<feature type="domain" description="Signal transduction histidine kinase subgroup 3 dimerisation and phosphoacceptor" evidence="10">
    <location>
        <begin position="205"/>
        <end position="269"/>
    </location>
</feature>
<evidence type="ECO:0000256" key="4">
    <source>
        <dbReference type="ARBA" id="ARBA00022679"/>
    </source>
</evidence>
<keyword evidence="12" id="KW-1185">Reference proteome</keyword>
<evidence type="ECO:0000256" key="2">
    <source>
        <dbReference type="ARBA" id="ARBA00012438"/>
    </source>
</evidence>
<keyword evidence="9" id="KW-0812">Transmembrane</keyword>
<dbReference type="Proteomes" id="UP001550348">
    <property type="component" value="Unassembled WGS sequence"/>
</dbReference>
<gene>
    <name evidence="11" type="ORF">ABZ071_20995</name>
</gene>
<organism evidence="11 12">
    <name type="scientific">Micromonospora fulviviridis</name>
    <dbReference type="NCBI Taxonomy" id="47860"/>
    <lineage>
        <taxon>Bacteria</taxon>
        <taxon>Bacillati</taxon>
        <taxon>Actinomycetota</taxon>
        <taxon>Actinomycetes</taxon>
        <taxon>Micromonosporales</taxon>
        <taxon>Micromonosporaceae</taxon>
        <taxon>Micromonospora</taxon>
    </lineage>
</organism>
<keyword evidence="6 11" id="KW-0418">Kinase</keyword>
<feature type="transmembrane region" description="Helical" evidence="9">
    <location>
        <begin position="31"/>
        <end position="47"/>
    </location>
</feature>
<comment type="caution">
    <text evidence="11">The sequence shown here is derived from an EMBL/GenBank/DDBJ whole genome shotgun (WGS) entry which is preliminary data.</text>
</comment>
<feature type="transmembrane region" description="Helical" evidence="9">
    <location>
        <begin position="92"/>
        <end position="118"/>
    </location>
</feature>